<evidence type="ECO:0000313" key="3">
    <source>
        <dbReference type="EMBL" id="MDD9207846.1"/>
    </source>
</evidence>
<dbReference type="Proteomes" id="UP001165561">
    <property type="component" value="Unassembled WGS sequence"/>
</dbReference>
<feature type="compositionally biased region" description="Basic and acidic residues" evidence="1">
    <location>
        <begin position="143"/>
        <end position="162"/>
    </location>
</feature>
<evidence type="ECO:0000259" key="2">
    <source>
        <dbReference type="Pfam" id="PF09350"/>
    </source>
</evidence>
<keyword evidence="4" id="KW-1185">Reference proteome</keyword>
<protein>
    <submittedName>
        <fullName evidence="3">DUF1992 domain-containing protein</fullName>
    </submittedName>
</protein>
<dbReference type="Pfam" id="PF09350">
    <property type="entry name" value="DJC28_CD"/>
    <property type="match status" value="1"/>
</dbReference>
<evidence type="ECO:0000313" key="4">
    <source>
        <dbReference type="Proteomes" id="UP001165561"/>
    </source>
</evidence>
<gene>
    <name evidence="3" type="ORF">PU560_15425</name>
</gene>
<evidence type="ECO:0000256" key="1">
    <source>
        <dbReference type="SAM" id="MobiDB-lite"/>
    </source>
</evidence>
<feature type="domain" description="DnaJ homologue subfamily C member 28 conserved" evidence="2">
    <location>
        <begin position="14"/>
        <end position="84"/>
    </location>
</feature>
<feature type="region of interest" description="Disordered" evidence="1">
    <location>
        <begin position="132"/>
        <end position="162"/>
    </location>
</feature>
<dbReference type="EMBL" id="JARACI010001162">
    <property type="protein sequence ID" value="MDD9207846.1"/>
    <property type="molecule type" value="Genomic_DNA"/>
</dbReference>
<proteinExistence type="predicted"/>
<accession>A0ABT5U0I2</accession>
<organism evidence="3 4">
    <name type="scientific">Georgenia halotolerans</name>
    <dbReference type="NCBI Taxonomy" id="3028317"/>
    <lineage>
        <taxon>Bacteria</taxon>
        <taxon>Bacillati</taxon>
        <taxon>Actinomycetota</taxon>
        <taxon>Actinomycetes</taxon>
        <taxon>Micrococcales</taxon>
        <taxon>Bogoriellaceae</taxon>
        <taxon>Georgenia</taxon>
    </lineage>
</organism>
<name>A0ABT5U0I2_9MICO</name>
<sequence>MTERKPPEMGFGSWVDQQVRAAQERGVFDDLPGAGKPLPGIDGPYDDMWWVKQKIRSEGLSTEALLPTPLALRKEVERLPETVRGLTTEQSVRRTVQDLNQRIAEWLRAPTGPWVPVRPVRTEDVLEQWRAERSAPGPCAGPERVDAGPERADHAGPEADRAVRRPGWWQRLRDRVTARRGRH</sequence>
<dbReference type="InterPro" id="IPR018961">
    <property type="entry name" value="DnaJ_homolog_subfam-C_membr-28"/>
</dbReference>
<comment type="caution">
    <text evidence="3">The sequence shown here is derived from an EMBL/GenBank/DDBJ whole genome shotgun (WGS) entry which is preliminary data.</text>
</comment>
<reference evidence="3" key="1">
    <citation type="submission" date="2023-02" db="EMBL/GenBank/DDBJ databases">
        <title>Georgenia sp.10Sc9-8, isolated from a soil sample collected from the Taklamakan desert.</title>
        <authorList>
            <person name="Liu S."/>
        </authorList>
    </citation>
    <scope>NUCLEOTIDE SEQUENCE</scope>
    <source>
        <strain evidence="3">10Sc9-8</strain>
    </source>
</reference>